<dbReference type="Gene3D" id="3.60.10.10">
    <property type="entry name" value="Endonuclease/exonuclease/phosphatase"/>
    <property type="match status" value="1"/>
</dbReference>
<dbReference type="InterPro" id="IPR005135">
    <property type="entry name" value="Endo/exonuclease/phosphatase"/>
</dbReference>
<protein>
    <recommendedName>
        <fullName evidence="1">Endonuclease/exonuclease/phosphatase domain-containing protein</fullName>
    </recommendedName>
</protein>
<feature type="domain" description="Endonuclease/exonuclease/phosphatase" evidence="1">
    <location>
        <begin position="2"/>
        <end position="84"/>
    </location>
</feature>
<dbReference type="AlphaFoldDB" id="A0A2G8KZD7"/>
<reference evidence="2 3" key="1">
    <citation type="journal article" date="2017" name="PLoS Biol.">
        <title>The sea cucumber genome provides insights into morphological evolution and visceral regeneration.</title>
        <authorList>
            <person name="Zhang X."/>
            <person name="Sun L."/>
            <person name="Yuan J."/>
            <person name="Sun Y."/>
            <person name="Gao Y."/>
            <person name="Zhang L."/>
            <person name="Li S."/>
            <person name="Dai H."/>
            <person name="Hamel J.F."/>
            <person name="Liu C."/>
            <person name="Yu Y."/>
            <person name="Liu S."/>
            <person name="Lin W."/>
            <person name="Guo K."/>
            <person name="Jin S."/>
            <person name="Xu P."/>
            <person name="Storey K.B."/>
            <person name="Huan P."/>
            <person name="Zhang T."/>
            <person name="Zhou Y."/>
            <person name="Zhang J."/>
            <person name="Lin C."/>
            <person name="Li X."/>
            <person name="Xing L."/>
            <person name="Huo D."/>
            <person name="Sun M."/>
            <person name="Wang L."/>
            <person name="Mercier A."/>
            <person name="Li F."/>
            <person name="Yang H."/>
            <person name="Xiang J."/>
        </authorList>
    </citation>
    <scope>NUCLEOTIDE SEQUENCE [LARGE SCALE GENOMIC DNA]</scope>
    <source>
        <strain evidence="2">Shaxun</strain>
        <tissue evidence="2">Muscle</tissue>
    </source>
</reference>
<dbReference type="SUPFAM" id="SSF56219">
    <property type="entry name" value="DNase I-like"/>
    <property type="match status" value="1"/>
</dbReference>
<comment type="caution">
    <text evidence="2">The sequence shown here is derived from an EMBL/GenBank/DDBJ whole genome shotgun (WGS) entry which is preliminary data.</text>
</comment>
<keyword evidence="3" id="KW-1185">Reference proteome</keyword>
<proteinExistence type="predicted"/>
<dbReference type="EMBL" id="MRZV01000291">
    <property type="protein sequence ID" value="PIK53332.1"/>
    <property type="molecule type" value="Genomic_DNA"/>
</dbReference>
<evidence type="ECO:0000313" key="2">
    <source>
        <dbReference type="EMBL" id="PIK53332.1"/>
    </source>
</evidence>
<evidence type="ECO:0000313" key="3">
    <source>
        <dbReference type="Proteomes" id="UP000230750"/>
    </source>
</evidence>
<dbReference type="Pfam" id="PF14529">
    <property type="entry name" value="Exo_endo_phos_2"/>
    <property type="match status" value="1"/>
</dbReference>
<dbReference type="PANTHER" id="PTHR46670:SF3">
    <property type="entry name" value="ENDONUCLEASE_EXONUCLEASE_PHOSPHATASE DOMAIN-CONTAINING PROTEIN"/>
    <property type="match status" value="1"/>
</dbReference>
<dbReference type="STRING" id="307972.A0A2G8KZD7"/>
<dbReference type="Proteomes" id="UP000230750">
    <property type="component" value="Unassembled WGS sequence"/>
</dbReference>
<dbReference type="InterPro" id="IPR036691">
    <property type="entry name" value="Endo/exonu/phosph_ase_sf"/>
</dbReference>
<dbReference type="PANTHER" id="PTHR46670">
    <property type="entry name" value="ENDO/EXONUCLEASE/PHOSPHATASE DOMAIN-CONTAINING PROTEIN"/>
    <property type="match status" value="1"/>
</dbReference>
<dbReference type="OrthoDB" id="419189at2759"/>
<organism evidence="2 3">
    <name type="scientific">Stichopus japonicus</name>
    <name type="common">Sea cucumber</name>
    <dbReference type="NCBI Taxonomy" id="307972"/>
    <lineage>
        <taxon>Eukaryota</taxon>
        <taxon>Metazoa</taxon>
        <taxon>Echinodermata</taxon>
        <taxon>Eleutherozoa</taxon>
        <taxon>Echinozoa</taxon>
        <taxon>Holothuroidea</taxon>
        <taxon>Aspidochirotacea</taxon>
        <taxon>Aspidochirotida</taxon>
        <taxon>Stichopodidae</taxon>
        <taxon>Apostichopus</taxon>
    </lineage>
</organism>
<sequence length="239" mass="27113">MESILDSPGHLLITGDFNFHCDDPNDPDHRKFADLLSRLCLRQLVSGATHKSGHTLDLIITRESDTIVSNWIVGPRMMSDHHCIHFGLNVRRPPNTRVDIERRRLSGIDTEVLAKKLEEAFNKSQQGDAQSRLILIPTHWHVPTLMLHPRLWLNLPLSRRRQLLTNRVLDGGRTHSLVSGRMSAGWNNDGESLKCQSTCRFTEPLRTCIIGTLTRPRLPSIAVGLRQRLPNSFSTSLMI</sequence>
<gene>
    <name evidence="2" type="ORF">BSL78_09749</name>
</gene>
<evidence type="ECO:0000259" key="1">
    <source>
        <dbReference type="Pfam" id="PF14529"/>
    </source>
</evidence>
<accession>A0A2G8KZD7</accession>
<dbReference type="GO" id="GO:0003824">
    <property type="term" value="F:catalytic activity"/>
    <property type="evidence" value="ECO:0007669"/>
    <property type="project" value="InterPro"/>
</dbReference>
<name>A0A2G8KZD7_STIJA</name>